<comment type="caution">
    <text evidence="1">The sequence shown here is derived from an EMBL/GenBank/DDBJ whole genome shotgun (WGS) entry which is preliminary data.</text>
</comment>
<sequence>MNAIELIRKCTFEQAKKFIADIPEGFTHYSFEHQAFINLDYFSVSFLNAKPIQTPHLVNLNEFRRLVQSLDIILNHKGINTARMFAQQGRKLACSIEYAIKFSNPLEQDALVRLEMAVSDYDLIFGALESKPYPIPERKYTVQVHNWGY</sequence>
<evidence type="ECO:0000313" key="2">
    <source>
        <dbReference type="Proteomes" id="UP000027327"/>
    </source>
</evidence>
<name>A0A062IUS8_ACIBA</name>
<dbReference type="RefSeq" id="WP_032035944.1">
    <property type="nucleotide sequence ID" value="NZ_JMOD01000007.1"/>
</dbReference>
<accession>A0A062IUS8</accession>
<proteinExistence type="predicted"/>
<dbReference type="Proteomes" id="UP000027327">
    <property type="component" value="Unassembled WGS sequence"/>
</dbReference>
<organism evidence="1 2">
    <name type="scientific">Acinetobacter baumannii 21072</name>
    <dbReference type="NCBI Taxonomy" id="1310697"/>
    <lineage>
        <taxon>Bacteria</taxon>
        <taxon>Pseudomonadati</taxon>
        <taxon>Pseudomonadota</taxon>
        <taxon>Gammaproteobacteria</taxon>
        <taxon>Moraxellales</taxon>
        <taxon>Moraxellaceae</taxon>
        <taxon>Acinetobacter</taxon>
        <taxon>Acinetobacter calcoaceticus/baumannii complex</taxon>
    </lineage>
</organism>
<dbReference type="EMBL" id="JMOD01000007">
    <property type="protein sequence ID" value="KCY21628.1"/>
    <property type="molecule type" value="Genomic_DNA"/>
</dbReference>
<dbReference type="PATRIC" id="fig|1310697.3.peg.615"/>
<evidence type="ECO:0000313" key="1">
    <source>
        <dbReference type="EMBL" id="KCY21628.1"/>
    </source>
</evidence>
<reference evidence="1 2" key="1">
    <citation type="submission" date="2014-04" db="EMBL/GenBank/DDBJ databases">
        <title>Comparative genomics and transcriptomics to identify genetic mechanisms underlying the emergence of carbapenem resistant Acinetobacter baumannii (CRAb).</title>
        <authorList>
            <person name="Harris A.D."/>
            <person name="Johnson K.J."/>
            <person name="George J."/>
            <person name="Nadendla S."/>
            <person name="Daugherty S.C."/>
            <person name="Parankush S."/>
            <person name="Sadzewicz L."/>
            <person name="Tallon L."/>
            <person name="Sengamalay N."/>
            <person name="Hazen T.H."/>
            <person name="Rasko D.A."/>
        </authorList>
    </citation>
    <scope>NUCLEOTIDE SEQUENCE [LARGE SCALE GENOMIC DNA]</scope>
    <source>
        <strain evidence="1 2">21072</strain>
    </source>
</reference>
<dbReference type="AlphaFoldDB" id="A0A062IUS8"/>
<protein>
    <submittedName>
        <fullName evidence="1">Uncharacterized protein</fullName>
    </submittedName>
</protein>
<gene>
    <name evidence="1" type="ORF">J596_0655</name>
</gene>